<dbReference type="GO" id="GO:0006355">
    <property type="term" value="P:regulation of DNA-templated transcription"/>
    <property type="evidence" value="ECO:0007669"/>
    <property type="project" value="InterPro"/>
</dbReference>
<dbReference type="InterPro" id="IPR016867">
    <property type="entry name" value="GcvR"/>
</dbReference>
<evidence type="ECO:0000313" key="2">
    <source>
        <dbReference type="EMBL" id="KAA0259070.1"/>
    </source>
</evidence>
<dbReference type="PANTHER" id="PTHR34875">
    <property type="entry name" value="UPF0237 PROTEIN MJ1558"/>
    <property type="match status" value="1"/>
</dbReference>
<dbReference type="PIRSF" id="PIRSF028103">
    <property type="entry name" value="GcvR"/>
    <property type="match status" value="1"/>
</dbReference>
<dbReference type="SUPFAM" id="SSF55021">
    <property type="entry name" value="ACT-like"/>
    <property type="match status" value="2"/>
</dbReference>
<proteinExistence type="predicted"/>
<reference evidence="2 3" key="1">
    <citation type="submission" date="2019-06" db="EMBL/GenBank/DDBJ databases">
        <title>Genomic insights into carbon and energy metabolism of Deferribacter autotrophicus revealed new metabolic traits in the phylum Deferribacteres.</title>
        <authorList>
            <person name="Slobodkin A.I."/>
            <person name="Slobodkina G.B."/>
            <person name="Allioux M."/>
            <person name="Alain K."/>
            <person name="Jebbar M."/>
            <person name="Shadrin V."/>
            <person name="Kublanov I.V."/>
            <person name="Toshchakov S.V."/>
            <person name="Bonch-Osmolovskaya E.A."/>
        </authorList>
    </citation>
    <scope>NUCLEOTIDE SEQUENCE [LARGE SCALE GENOMIC DNA]</scope>
    <source>
        <strain evidence="2 3">SL50</strain>
    </source>
</reference>
<dbReference type="Pfam" id="PF13740">
    <property type="entry name" value="ACT_6"/>
    <property type="match status" value="1"/>
</dbReference>
<dbReference type="AlphaFoldDB" id="A0A5A8F5U6"/>
<accession>A0A5A8F5U6</accession>
<dbReference type="Proteomes" id="UP000322876">
    <property type="component" value="Unassembled WGS sequence"/>
</dbReference>
<dbReference type="RefSeq" id="WP_149265827.1">
    <property type="nucleotide sequence ID" value="NZ_VFJB01000003.1"/>
</dbReference>
<protein>
    <submittedName>
        <fullName evidence="2">ACT domain-containing protein</fullName>
    </submittedName>
</protein>
<keyword evidence="3" id="KW-1185">Reference proteome</keyword>
<dbReference type="EMBL" id="VFJB01000003">
    <property type="protein sequence ID" value="KAA0259070.1"/>
    <property type="molecule type" value="Genomic_DNA"/>
</dbReference>
<organism evidence="2 3">
    <name type="scientific">Deferribacter autotrophicus</name>
    <dbReference type="NCBI Taxonomy" id="500465"/>
    <lineage>
        <taxon>Bacteria</taxon>
        <taxon>Pseudomonadati</taxon>
        <taxon>Deferribacterota</taxon>
        <taxon>Deferribacteres</taxon>
        <taxon>Deferribacterales</taxon>
        <taxon>Deferribacteraceae</taxon>
        <taxon>Deferribacter</taxon>
    </lineage>
</organism>
<sequence>MKKNYYALTFISEDRPGIVAKVSKILYENNFNIEDSSSTLLRGFFSMILIVSCSEDYKINKIKKKFAPLVKELGMAISVRKIDKLKTLPSGETYVISVYGADKPGIVFKVADFLANNEINIVDLQTKVAGSDEKPVYIMVLEVIIPEDFKNKNWSEELKEIAKNINTDISIRHIETYEL</sequence>
<comment type="caution">
    <text evidence="2">The sequence shown here is derived from an EMBL/GenBank/DDBJ whole genome shotgun (WGS) entry which is preliminary data.</text>
</comment>
<feature type="domain" description="ACT" evidence="1">
    <location>
        <begin position="95"/>
        <end position="172"/>
    </location>
</feature>
<dbReference type="Pfam" id="PF01842">
    <property type="entry name" value="ACT"/>
    <property type="match status" value="1"/>
</dbReference>
<dbReference type="Gene3D" id="3.30.70.260">
    <property type="match status" value="2"/>
</dbReference>
<evidence type="ECO:0000259" key="1">
    <source>
        <dbReference type="PROSITE" id="PS51671"/>
    </source>
</evidence>
<dbReference type="InterPro" id="IPR045865">
    <property type="entry name" value="ACT-like_dom_sf"/>
</dbReference>
<evidence type="ECO:0000313" key="3">
    <source>
        <dbReference type="Proteomes" id="UP000322876"/>
    </source>
</evidence>
<dbReference type="InterPro" id="IPR050990">
    <property type="entry name" value="UPF0237/GcvR_regulator"/>
</dbReference>
<dbReference type="PROSITE" id="PS51671">
    <property type="entry name" value="ACT"/>
    <property type="match status" value="2"/>
</dbReference>
<gene>
    <name evidence="2" type="ORF">FHQ18_03725</name>
</gene>
<dbReference type="PANTHER" id="PTHR34875:SF6">
    <property type="entry name" value="UPF0237 PROTEIN MJ1558"/>
    <property type="match status" value="1"/>
</dbReference>
<name>A0A5A8F5U6_9BACT</name>
<feature type="domain" description="ACT" evidence="1">
    <location>
        <begin position="7"/>
        <end position="90"/>
    </location>
</feature>
<dbReference type="InterPro" id="IPR002912">
    <property type="entry name" value="ACT_dom"/>
</dbReference>
<dbReference type="OrthoDB" id="5814713at2"/>